<feature type="transmembrane region" description="Helical" evidence="2">
    <location>
        <begin position="7"/>
        <end position="28"/>
    </location>
</feature>
<dbReference type="Gene3D" id="1.20.1250.20">
    <property type="entry name" value="MFS general substrate transporter like domains"/>
    <property type="match status" value="1"/>
</dbReference>
<feature type="transmembrane region" description="Helical" evidence="2">
    <location>
        <begin position="318"/>
        <end position="338"/>
    </location>
</feature>
<evidence type="ECO:0000313" key="4">
    <source>
        <dbReference type="Proteomes" id="UP001529275"/>
    </source>
</evidence>
<keyword evidence="2" id="KW-0812">Transmembrane</keyword>
<sequence length="378" mass="42783">MKKRNIYLLFAIEWLQGMVFYSSVATLYRQNHGLTLVEMGLIESLFSILVFILEIPMGYLCDRLGYKKTMMSCYGIYLLSKIVFYQAYGFSMFLLERLLLAITVSGLSGCDSAFLYLSTGKIENPRVFGYLHACGVAGMMMSSMAFSLWIHDMELAALCTIFPYLIAFLLSFFLEDVPMEGSSHMGIKDAFSLLFQQKRHILFLIASALLLETTHTISVFYSQLQWKASHIPVVYFGLIFIFMTAIPLLGASLGKIVEYIREKTLMFLLVFVSMITCIILALSHHPYISIAGIMILTLVEAFYSPLSQSLMNQRVEGALRVTMLSIYSMIMNMVGIVMNMSFGVAGDINIQWVMILGGCFCFLSLLCLKRENQKNKEI</sequence>
<dbReference type="CDD" id="cd06174">
    <property type="entry name" value="MFS"/>
    <property type="match status" value="1"/>
</dbReference>
<feature type="transmembrane region" description="Helical" evidence="2">
    <location>
        <begin position="129"/>
        <end position="149"/>
    </location>
</feature>
<dbReference type="InterPro" id="IPR036259">
    <property type="entry name" value="MFS_trans_sf"/>
</dbReference>
<reference evidence="4" key="1">
    <citation type="submission" date="2023-06" db="EMBL/GenBank/DDBJ databases">
        <title>Identification and characterization of horizontal gene transfer across gut microbiota members of farm animals based on homology search.</title>
        <authorList>
            <person name="Zeman M."/>
            <person name="Kubasova T."/>
            <person name="Jahodarova E."/>
            <person name="Nykrynova M."/>
            <person name="Rychlik I."/>
        </authorList>
    </citation>
    <scope>NUCLEOTIDE SEQUENCE [LARGE SCALE GENOMIC DNA]</scope>
    <source>
        <strain evidence="4">ET341</strain>
    </source>
</reference>
<dbReference type="PANTHER" id="PTHR23530:SF1">
    <property type="entry name" value="PERMEASE, MAJOR FACILITATOR SUPERFAMILY-RELATED"/>
    <property type="match status" value="1"/>
</dbReference>
<feature type="transmembrane region" description="Helical" evidence="2">
    <location>
        <begin position="201"/>
        <end position="221"/>
    </location>
</feature>
<feature type="transmembrane region" description="Helical" evidence="2">
    <location>
        <begin position="98"/>
        <end position="117"/>
    </location>
</feature>
<feature type="transmembrane region" description="Helical" evidence="2">
    <location>
        <begin position="265"/>
        <end position="282"/>
    </location>
</feature>
<dbReference type="PANTHER" id="PTHR23530">
    <property type="entry name" value="TRANSPORT PROTEIN-RELATED"/>
    <property type="match status" value="1"/>
</dbReference>
<protein>
    <submittedName>
        <fullName evidence="3">MFS transporter</fullName>
    </submittedName>
</protein>
<feature type="transmembrane region" description="Helical" evidence="2">
    <location>
        <begin position="350"/>
        <end position="368"/>
    </location>
</feature>
<keyword evidence="2" id="KW-1133">Transmembrane helix</keyword>
<feature type="transmembrane region" description="Helical" evidence="2">
    <location>
        <begin position="155"/>
        <end position="174"/>
    </location>
</feature>
<dbReference type="SUPFAM" id="SSF103473">
    <property type="entry name" value="MFS general substrate transporter"/>
    <property type="match status" value="1"/>
</dbReference>
<keyword evidence="2" id="KW-0472">Membrane</keyword>
<name>A0ABT7UI36_9FIRM</name>
<feature type="transmembrane region" description="Helical" evidence="2">
    <location>
        <begin position="233"/>
        <end position="253"/>
    </location>
</feature>
<accession>A0ABT7UI36</accession>
<feature type="transmembrane region" description="Helical" evidence="2">
    <location>
        <begin position="288"/>
        <end position="306"/>
    </location>
</feature>
<keyword evidence="4" id="KW-1185">Reference proteome</keyword>
<comment type="subcellular location">
    <subcellularLocation>
        <location evidence="1">Cell membrane</location>
        <topology evidence="1">Multi-pass membrane protein</topology>
    </subcellularLocation>
</comment>
<dbReference type="InterPro" id="IPR053160">
    <property type="entry name" value="MFS_DHA3_Transporter"/>
</dbReference>
<feature type="transmembrane region" description="Helical" evidence="2">
    <location>
        <begin position="40"/>
        <end position="61"/>
    </location>
</feature>
<gene>
    <name evidence="3" type="ORF">QUV98_05725</name>
</gene>
<comment type="caution">
    <text evidence="3">The sequence shown here is derived from an EMBL/GenBank/DDBJ whole genome shotgun (WGS) entry which is preliminary data.</text>
</comment>
<evidence type="ECO:0000256" key="1">
    <source>
        <dbReference type="ARBA" id="ARBA00004651"/>
    </source>
</evidence>
<evidence type="ECO:0000256" key="2">
    <source>
        <dbReference type="SAM" id="Phobius"/>
    </source>
</evidence>
<proteinExistence type="predicted"/>
<evidence type="ECO:0000313" key="3">
    <source>
        <dbReference type="EMBL" id="MDM8195814.1"/>
    </source>
</evidence>
<dbReference type="Proteomes" id="UP001529275">
    <property type="component" value="Unassembled WGS sequence"/>
</dbReference>
<dbReference type="InterPro" id="IPR011701">
    <property type="entry name" value="MFS"/>
</dbReference>
<organism evidence="3 4">
    <name type="scientific">Massilimicrobiota timonensis</name>
    <dbReference type="NCBI Taxonomy" id="1776392"/>
    <lineage>
        <taxon>Bacteria</taxon>
        <taxon>Bacillati</taxon>
        <taxon>Bacillota</taxon>
        <taxon>Erysipelotrichia</taxon>
        <taxon>Erysipelotrichales</taxon>
        <taxon>Erysipelotrichaceae</taxon>
        <taxon>Massilimicrobiota</taxon>
    </lineage>
</organism>
<dbReference type="Pfam" id="PF07690">
    <property type="entry name" value="MFS_1"/>
    <property type="match status" value="1"/>
</dbReference>
<feature type="transmembrane region" description="Helical" evidence="2">
    <location>
        <begin position="73"/>
        <end position="92"/>
    </location>
</feature>
<dbReference type="EMBL" id="JAUDCK010000015">
    <property type="protein sequence ID" value="MDM8195814.1"/>
    <property type="molecule type" value="Genomic_DNA"/>
</dbReference>
<dbReference type="RefSeq" id="WP_289527636.1">
    <property type="nucleotide sequence ID" value="NZ_JAUDCK010000015.1"/>
</dbReference>